<proteinExistence type="inferred from homology"/>
<organism evidence="8">
    <name type="scientific">Cacopsylla melanoneura</name>
    <dbReference type="NCBI Taxonomy" id="428564"/>
    <lineage>
        <taxon>Eukaryota</taxon>
        <taxon>Metazoa</taxon>
        <taxon>Ecdysozoa</taxon>
        <taxon>Arthropoda</taxon>
        <taxon>Hexapoda</taxon>
        <taxon>Insecta</taxon>
        <taxon>Pterygota</taxon>
        <taxon>Neoptera</taxon>
        <taxon>Paraneoptera</taxon>
        <taxon>Hemiptera</taxon>
        <taxon>Sternorrhyncha</taxon>
        <taxon>Psylloidea</taxon>
        <taxon>Psyllidae</taxon>
        <taxon>Psyllinae</taxon>
        <taxon>Cacopsylla</taxon>
    </lineage>
</organism>
<evidence type="ECO:0000256" key="6">
    <source>
        <dbReference type="ARBA" id="ARBA00023274"/>
    </source>
</evidence>
<protein>
    <recommendedName>
        <fullName evidence="7">Large ribosomal subunit protein mL42</fullName>
    </recommendedName>
</protein>
<comment type="similarity">
    <text evidence="2">Belongs to the mitochondrion-specific ribosomal protein mL42 family.</text>
</comment>
<keyword evidence="4 8" id="KW-0689">Ribosomal protein</keyword>
<evidence type="ECO:0000256" key="1">
    <source>
        <dbReference type="ARBA" id="ARBA00004173"/>
    </source>
</evidence>
<keyword evidence="5" id="KW-0496">Mitochondrion</keyword>
<evidence type="ECO:0000256" key="2">
    <source>
        <dbReference type="ARBA" id="ARBA00005556"/>
    </source>
</evidence>
<evidence type="ECO:0000256" key="4">
    <source>
        <dbReference type="ARBA" id="ARBA00022980"/>
    </source>
</evidence>
<accession>A0A8D8Q8U6</accession>
<evidence type="ECO:0000256" key="7">
    <source>
        <dbReference type="ARBA" id="ARBA00035189"/>
    </source>
</evidence>
<dbReference type="EMBL" id="HBUF01065053">
    <property type="protein sequence ID" value="CAG6627322.1"/>
    <property type="molecule type" value="Transcribed_RNA"/>
</dbReference>
<dbReference type="EMBL" id="HBUF01065055">
    <property type="protein sequence ID" value="CAG6627324.1"/>
    <property type="molecule type" value="Transcribed_RNA"/>
</dbReference>
<keyword evidence="3" id="KW-0809">Transit peptide</keyword>
<name>A0A8D8Q8U6_9HEMI</name>
<keyword evidence="6" id="KW-0687">Ribonucleoprotein</keyword>
<dbReference type="PANTHER" id="PTHR13450:SF4">
    <property type="entry name" value="LARGE RIBOSOMAL SUBUNIT PROTEIN ML42"/>
    <property type="match status" value="1"/>
</dbReference>
<evidence type="ECO:0000313" key="8">
    <source>
        <dbReference type="EMBL" id="CAG6627321.1"/>
    </source>
</evidence>
<dbReference type="InterPro" id="IPR019346">
    <property type="entry name" value="Ribosomal_mL42"/>
</dbReference>
<dbReference type="EMBL" id="HBUF01065058">
    <property type="protein sequence ID" value="CAG6627327.1"/>
    <property type="molecule type" value="Transcribed_RNA"/>
</dbReference>
<dbReference type="EMBL" id="HBUF01065057">
    <property type="protein sequence ID" value="CAG6627326.1"/>
    <property type="molecule type" value="Transcribed_RNA"/>
</dbReference>
<evidence type="ECO:0000256" key="3">
    <source>
        <dbReference type="ARBA" id="ARBA00022946"/>
    </source>
</evidence>
<evidence type="ECO:0000256" key="5">
    <source>
        <dbReference type="ARBA" id="ARBA00023128"/>
    </source>
</evidence>
<dbReference type="AlphaFoldDB" id="A0A8D8Q8U6"/>
<dbReference type="EMBL" id="HBUF01065056">
    <property type="protein sequence ID" value="CAG6627325.1"/>
    <property type="molecule type" value="Transcribed_RNA"/>
</dbReference>
<dbReference type="EMBL" id="HBUF01065054">
    <property type="protein sequence ID" value="CAG6627323.1"/>
    <property type="molecule type" value="Transcribed_RNA"/>
</dbReference>
<dbReference type="GO" id="GO:0005762">
    <property type="term" value="C:mitochondrial large ribosomal subunit"/>
    <property type="evidence" value="ECO:0007669"/>
    <property type="project" value="TreeGrafter"/>
</dbReference>
<dbReference type="Pfam" id="PF10210">
    <property type="entry name" value="MRP-S32"/>
    <property type="match status" value="1"/>
</dbReference>
<comment type="subcellular location">
    <subcellularLocation>
        <location evidence="1">Mitochondrion</location>
    </subcellularLocation>
</comment>
<dbReference type="PANTHER" id="PTHR13450">
    <property type="entry name" value="MITOCHONDRIAL 39S RIBOSOMAL PROTEIN L42"/>
    <property type="match status" value="1"/>
</dbReference>
<dbReference type="EMBL" id="HBUF01065052">
    <property type="protein sequence ID" value="CAG6627321.1"/>
    <property type="molecule type" value="Transcribed_RNA"/>
</dbReference>
<reference evidence="8" key="1">
    <citation type="submission" date="2021-05" db="EMBL/GenBank/DDBJ databases">
        <authorList>
            <person name="Alioto T."/>
            <person name="Alioto T."/>
            <person name="Gomez Garrido J."/>
        </authorList>
    </citation>
    <scope>NUCLEOTIDE SEQUENCE</scope>
</reference>
<sequence>MASLLRRIIPLTHKIAVTPDGTTVVCWHPEPPFPYEHSLPLPVTEQSTNSVLKVQNVDEVYEIFKPKKPEFVRQDLMNITFTNKHRWFPLKKKYQKRRFFKPLVPDREYL</sequence>